<dbReference type="EMBL" id="CP001472">
    <property type="protein sequence ID" value="ACO31831.1"/>
    <property type="molecule type" value="Genomic_DNA"/>
</dbReference>
<dbReference type="KEGG" id="aca:ACP_0205"/>
<dbReference type="AlphaFoldDB" id="C1F952"/>
<keyword evidence="1" id="KW-0812">Transmembrane</keyword>
<accession>C1F952</accession>
<keyword evidence="3" id="KW-1185">Reference proteome</keyword>
<keyword evidence="1" id="KW-1133">Transmembrane helix</keyword>
<organism evidence="2 3">
    <name type="scientific">Acidobacterium capsulatum (strain ATCC 51196 / DSM 11244 / BCRC 80197 / JCM 7670 / NBRC 15755 / NCIMB 13165 / 161)</name>
    <dbReference type="NCBI Taxonomy" id="240015"/>
    <lineage>
        <taxon>Bacteria</taxon>
        <taxon>Pseudomonadati</taxon>
        <taxon>Acidobacteriota</taxon>
        <taxon>Terriglobia</taxon>
        <taxon>Terriglobales</taxon>
        <taxon>Acidobacteriaceae</taxon>
        <taxon>Acidobacterium</taxon>
    </lineage>
</organism>
<dbReference type="CDD" id="cd10546">
    <property type="entry name" value="VKOR"/>
    <property type="match status" value="1"/>
</dbReference>
<dbReference type="Gene3D" id="1.20.1440.130">
    <property type="entry name" value="VKOR domain"/>
    <property type="match status" value="1"/>
</dbReference>
<feature type="transmembrane region" description="Helical" evidence="1">
    <location>
        <begin position="103"/>
        <end position="123"/>
    </location>
</feature>
<evidence type="ECO:0000313" key="2">
    <source>
        <dbReference type="EMBL" id="ACO31831.1"/>
    </source>
</evidence>
<gene>
    <name evidence="2" type="ordered locus">ACP_0205</name>
</gene>
<protein>
    <submittedName>
        <fullName evidence="2">Uncharacterized protein</fullName>
    </submittedName>
</protein>
<dbReference type="Proteomes" id="UP000002207">
    <property type="component" value="Chromosome"/>
</dbReference>
<reference evidence="2 3" key="1">
    <citation type="journal article" date="2009" name="Appl. Environ. Microbiol.">
        <title>Three genomes from the phylum Acidobacteria provide insight into the lifestyles of these microorganisms in soils.</title>
        <authorList>
            <person name="Ward N.L."/>
            <person name="Challacombe J.F."/>
            <person name="Janssen P.H."/>
            <person name="Henrissat B."/>
            <person name="Coutinho P.M."/>
            <person name="Wu M."/>
            <person name="Xie G."/>
            <person name="Haft D.H."/>
            <person name="Sait M."/>
            <person name="Badger J."/>
            <person name="Barabote R.D."/>
            <person name="Bradley B."/>
            <person name="Brettin T.S."/>
            <person name="Brinkac L.M."/>
            <person name="Bruce D."/>
            <person name="Creasy T."/>
            <person name="Daugherty S.C."/>
            <person name="Davidsen T.M."/>
            <person name="DeBoy R.T."/>
            <person name="Detter J.C."/>
            <person name="Dodson R.J."/>
            <person name="Durkin A.S."/>
            <person name="Ganapathy A."/>
            <person name="Gwinn-Giglio M."/>
            <person name="Han C.S."/>
            <person name="Khouri H."/>
            <person name="Kiss H."/>
            <person name="Kothari S.P."/>
            <person name="Madupu R."/>
            <person name="Nelson K.E."/>
            <person name="Nelson W.C."/>
            <person name="Paulsen I."/>
            <person name="Penn K."/>
            <person name="Ren Q."/>
            <person name="Rosovitz M.J."/>
            <person name="Selengut J.D."/>
            <person name="Shrivastava S."/>
            <person name="Sullivan S.A."/>
            <person name="Tapia R."/>
            <person name="Thompson L.S."/>
            <person name="Watkins K.L."/>
            <person name="Yang Q."/>
            <person name="Yu C."/>
            <person name="Zafar N."/>
            <person name="Zhou L."/>
            <person name="Kuske C.R."/>
        </authorList>
    </citation>
    <scope>NUCLEOTIDE SEQUENCE [LARGE SCALE GENOMIC DNA]</scope>
    <source>
        <strain evidence="3">ATCC 51196 / DSM 11244 / BCRC 80197 / JCM 7670 / NBRC 15755 / NCIMB 13165 / 161</strain>
    </source>
</reference>
<sequence>MIASCVAAIGTLVPVALYQSGVIEHLPDPPGGRFDSDRLTMAEGSRPLGIPDSYLGLASYGTTLGLLLSPSRSVGMNVARHAKLGLDAAMAASKVAGQVRKGWFCSWCLGTAGATAAMMWFGYRAGKLRRERH</sequence>
<evidence type="ECO:0000313" key="3">
    <source>
        <dbReference type="Proteomes" id="UP000002207"/>
    </source>
</evidence>
<dbReference type="InParanoid" id="C1F952"/>
<proteinExistence type="predicted"/>
<dbReference type="HOGENOM" id="CLU_1915726_0_0_0"/>
<evidence type="ECO:0000256" key="1">
    <source>
        <dbReference type="SAM" id="Phobius"/>
    </source>
</evidence>
<keyword evidence="1" id="KW-0472">Membrane</keyword>
<dbReference type="InterPro" id="IPR038354">
    <property type="entry name" value="VKOR_sf"/>
</dbReference>
<name>C1F952_ACIC5</name>